<dbReference type="RefSeq" id="WP_371752219.1">
    <property type="nucleotide sequence ID" value="NZ_JAYJLD010000001.1"/>
</dbReference>
<dbReference type="EMBL" id="JAYJLD010000001">
    <property type="protein sequence ID" value="MEB3100105.1"/>
    <property type="molecule type" value="Genomic_DNA"/>
</dbReference>
<sequence>MNKIWSYSIIGFLFLLIILAYTEYHAELTDRSDESHRQADPHEASYVPGLKTLIIAPHPDDETLGGAGAMLKSAAAGRNVKVLLMTSGDGYKKAAANYFGISEPGPKEFLRLGNLRHQESLRAVRHLGVHDRNDVVFLNYPDGGVNGLWEANWDCTNLHRGLNGGTHAPYDYSYEKNAPYCGANVVKNLEQILHDFQPTDIIYPDPNDQHHDHWATSAFIKYVLAKNRYAVNEWTYLVHRTDFPKPLVHDGDLPLKPPLVMEDLDAQWYEVAMNAEARKRKLAAVREYATQTKRMDLFLEAFVRKNDLLETYPDPILKMVQGPVSSAEIPSLFPDAYADTLQDKLEPFADIVSIGGGLDRERFYVSIELNAAIHPGIAYDIRLRIFRPQAIDRFDLSFQQGQLRAVKHADNSLELTPDISIEANENRIMLSFPAEIVQGAEGFMISADSISQGKRIDKTAWRLIRMPFAS</sequence>
<keyword evidence="2" id="KW-1185">Reference proteome</keyword>
<evidence type="ECO:0000313" key="2">
    <source>
        <dbReference type="Proteomes" id="UP001310386"/>
    </source>
</evidence>
<dbReference type="PANTHER" id="PTHR12993">
    <property type="entry name" value="N-ACETYLGLUCOSAMINYL-PHOSPHATIDYLINOSITOL DE-N-ACETYLASE-RELATED"/>
    <property type="match status" value="1"/>
</dbReference>
<accession>A0ABU5ZC55</accession>
<reference evidence="1" key="1">
    <citation type="submission" date="2023-12" db="EMBL/GenBank/DDBJ databases">
        <title>Fervidustalea candida gen. nov., sp. nov., a novel member of the family Paenibacillaceae isolated from a geothermal area.</title>
        <authorList>
            <person name="Li W.-J."/>
            <person name="Jiao J.-Y."/>
            <person name="Chen Y."/>
        </authorList>
    </citation>
    <scope>NUCLEOTIDE SEQUENCE</scope>
    <source>
        <strain evidence="1">SYSU GA230002</strain>
    </source>
</reference>
<comment type="caution">
    <text evidence="1">The sequence shown here is derived from an EMBL/GenBank/DDBJ whole genome shotgun (WGS) entry which is preliminary data.</text>
</comment>
<dbReference type="SUPFAM" id="SSF102588">
    <property type="entry name" value="LmbE-like"/>
    <property type="match status" value="1"/>
</dbReference>
<dbReference type="Gene3D" id="3.40.50.10320">
    <property type="entry name" value="LmbE-like"/>
    <property type="match status" value="1"/>
</dbReference>
<dbReference type="InterPro" id="IPR003737">
    <property type="entry name" value="GlcNAc_PI_deacetylase-related"/>
</dbReference>
<keyword evidence="1" id="KW-0378">Hydrolase</keyword>
<dbReference type="InterPro" id="IPR024078">
    <property type="entry name" value="LmbE-like_dom_sf"/>
</dbReference>
<protein>
    <submittedName>
        <fullName evidence="1">PIG-L family deacetylase</fullName>
        <ecNumber evidence="1">3.5.1.-</ecNumber>
    </submittedName>
</protein>
<gene>
    <name evidence="1" type="ORF">VF724_00295</name>
</gene>
<proteinExistence type="predicted"/>
<dbReference type="PANTHER" id="PTHR12993:SF29">
    <property type="entry name" value="BLR3841 PROTEIN"/>
    <property type="match status" value="1"/>
</dbReference>
<dbReference type="EC" id="3.5.1.-" evidence="1"/>
<dbReference type="Proteomes" id="UP001310386">
    <property type="component" value="Unassembled WGS sequence"/>
</dbReference>
<dbReference type="GO" id="GO:0016787">
    <property type="term" value="F:hydrolase activity"/>
    <property type="evidence" value="ECO:0007669"/>
    <property type="project" value="UniProtKB-KW"/>
</dbReference>
<evidence type="ECO:0000313" key="1">
    <source>
        <dbReference type="EMBL" id="MEB3100105.1"/>
    </source>
</evidence>
<name>A0ABU5ZC55_9BACL</name>
<organism evidence="1 2">
    <name type="scientific">Ferviditalea candida</name>
    <dbReference type="NCBI Taxonomy" id="3108399"/>
    <lineage>
        <taxon>Bacteria</taxon>
        <taxon>Bacillati</taxon>
        <taxon>Bacillota</taxon>
        <taxon>Bacilli</taxon>
        <taxon>Bacillales</taxon>
        <taxon>Paenibacillaceae</taxon>
        <taxon>Ferviditalea</taxon>
    </lineage>
</organism>
<dbReference type="Pfam" id="PF02585">
    <property type="entry name" value="PIG-L"/>
    <property type="match status" value="1"/>
</dbReference>